<dbReference type="PROSITE" id="PS50853">
    <property type="entry name" value="FN3"/>
    <property type="match status" value="2"/>
</dbReference>
<sequence length="309" mass="34192">MTSSFFSLVVVTFIVGGIGLTTQEPCEPGYVTDLEVNDNFTVSWKTPDDENCQIDHYFVYMSFLNGSIQHTYSVITEYIHFTHLRSCEAYSIRVHQVSSDNIIGLGLGILLVAPPPEEANLGLNFVNVTQVGANVRLDWSLDDEWRTCANRYRVVVVNEDSNDAMDIYTQATSLILNHLVPCGHYTLTVVALFTVFQEGPITAVRHTAIDRITTAPAVAGITVEQTSVTIEWVLEEYSSNRCPINSIVIDGSPSFNLTYPVEDQVNRTPLPLTISNLNTNSMYYLRVRADNSAGPSSPTLLAVQTRTAS</sequence>
<proteinExistence type="predicted"/>
<keyword evidence="1" id="KW-0677">Repeat</keyword>
<evidence type="ECO:0000256" key="2">
    <source>
        <dbReference type="SAM" id="SignalP"/>
    </source>
</evidence>
<feature type="domain" description="Fibronectin type-III" evidence="3">
    <location>
        <begin position="24"/>
        <end position="117"/>
    </location>
</feature>
<dbReference type="InterPro" id="IPR013783">
    <property type="entry name" value="Ig-like_fold"/>
</dbReference>
<feature type="signal peptide" evidence="2">
    <location>
        <begin position="1"/>
        <end position="19"/>
    </location>
</feature>
<dbReference type="SUPFAM" id="SSF49265">
    <property type="entry name" value="Fibronectin type III"/>
    <property type="match status" value="2"/>
</dbReference>
<dbReference type="Gene3D" id="2.60.40.10">
    <property type="entry name" value="Immunoglobulins"/>
    <property type="match status" value="2"/>
</dbReference>
<dbReference type="Proteomes" id="UP001162162">
    <property type="component" value="Unassembled WGS sequence"/>
</dbReference>
<protein>
    <recommendedName>
        <fullName evidence="3">Fibronectin type-III domain-containing protein</fullName>
    </recommendedName>
</protein>
<dbReference type="InterPro" id="IPR036116">
    <property type="entry name" value="FN3_sf"/>
</dbReference>
<evidence type="ECO:0000256" key="1">
    <source>
        <dbReference type="ARBA" id="ARBA00022737"/>
    </source>
</evidence>
<dbReference type="InterPro" id="IPR050991">
    <property type="entry name" value="ECM_Regulatory_Proteins"/>
</dbReference>
<evidence type="ECO:0000259" key="3">
    <source>
        <dbReference type="PROSITE" id="PS50853"/>
    </source>
</evidence>
<name>A0AAV8YCJ9_9CUCU</name>
<organism evidence="4 5">
    <name type="scientific">Aromia moschata</name>
    <dbReference type="NCBI Taxonomy" id="1265417"/>
    <lineage>
        <taxon>Eukaryota</taxon>
        <taxon>Metazoa</taxon>
        <taxon>Ecdysozoa</taxon>
        <taxon>Arthropoda</taxon>
        <taxon>Hexapoda</taxon>
        <taxon>Insecta</taxon>
        <taxon>Pterygota</taxon>
        <taxon>Neoptera</taxon>
        <taxon>Endopterygota</taxon>
        <taxon>Coleoptera</taxon>
        <taxon>Polyphaga</taxon>
        <taxon>Cucujiformia</taxon>
        <taxon>Chrysomeloidea</taxon>
        <taxon>Cerambycidae</taxon>
        <taxon>Cerambycinae</taxon>
        <taxon>Callichromatini</taxon>
        <taxon>Aromia</taxon>
    </lineage>
</organism>
<dbReference type="AlphaFoldDB" id="A0AAV8YCJ9"/>
<feature type="chain" id="PRO_5043709560" description="Fibronectin type-III domain-containing protein" evidence="2">
    <location>
        <begin position="20"/>
        <end position="309"/>
    </location>
</feature>
<keyword evidence="2" id="KW-0732">Signal</keyword>
<dbReference type="InterPro" id="IPR003961">
    <property type="entry name" value="FN3_dom"/>
</dbReference>
<dbReference type="CDD" id="cd00063">
    <property type="entry name" value="FN3"/>
    <property type="match status" value="1"/>
</dbReference>
<dbReference type="PANTHER" id="PTHR46708">
    <property type="entry name" value="TENASCIN"/>
    <property type="match status" value="1"/>
</dbReference>
<keyword evidence="5" id="KW-1185">Reference proteome</keyword>
<reference evidence="4" key="1">
    <citation type="journal article" date="2023" name="Insect Mol. Biol.">
        <title>Genome sequencing provides insights into the evolution of gene families encoding plant cell wall-degrading enzymes in longhorned beetles.</title>
        <authorList>
            <person name="Shin N.R."/>
            <person name="Okamura Y."/>
            <person name="Kirsch R."/>
            <person name="Pauchet Y."/>
        </authorList>
    </citation>
    <scope>NUCLEOTIDE SEQUENCE</scope>
    <source>
        <strain evidence="4">AMC_N1</strain>
    </source>
</reference>
<dbReference type="SMART" id="SM00060">
    <property type="entry name" value="FN3"/>
    <property type="match status" value="3"/>
</dbReference>
<feature type="domain" description="Fibronectin type-III" evidence="3">
    <location>
        <begin position="212"/>
        <end position="309"/>
    </location>
</feature>
<evidence type="ECO:0000313" key="4">
    <source>
        <dbReference type="EMBL" id="KAJ8948730.1"/>
    </source>
</evidence>
<dbReference type="PANTHER" id="PTHR46708:SF2">
    <property type="entry name" value="FIBRONECTIN TYPE-III DOMAIN-CONTAINING PROTEIN"/>
    <property type="match status" value="1"/>
</dbReference>
<dbReference type="Pfam" id="PF00041">
    <property type="entry name" value="fn3"/>
    <property type="match status" value="1"/>
</dbReference>
<gene>
    <name evidence="4" type="ORF">NQ318_017898</name>
</gene>
<dbReference type="EMBL" id="JAPWTK010000131">
    <property type="protein sequence ID" value="KAJ8948730.1"/>
    <property type="molecule type" value="Genomic_DNA"/>
</dbReference>
<evidence type="ECO:0000313" key="5">
    <source>
        <dbReference type="Proteomes" id="UP001162162"/>
    </source>
</evidence>
<accession>A0AAV8YCJ9</accession>
<comment type="caution">
    <text evidence="4">The sequence shown here is derived from an EMBL/GenBank/DDBJ whole genome shotgun (WGS) entry which is preliminary data.</text>
</comment>